<dbReference type="SUPFAM" id="SSF50978">
    <property type="entry name" value="WD40 repeat-like"/>
    <property type="match status" value="1"/>
</dbReference>
<dbReference type="PROSITE" id="PS50294">
    <property type="entry name" value="WD_REPEATS_REGION"/>
    <property type="match status" value="2"/>
</dbReference>
<dbReference type="InterPro" id="IPR001680">
    <property type="entry name" value="WD40_rpt"/>
</dbReference>
<dbReference type="InParanoid" id="D8R1Q6"/>
<dbReference type="AlphaFoldDB" id="D8R1Q6"/>
<sequence length="578" mass="64630">MARLLTDHVKTRDLKKLFTPLILRLKDSSELDRVASEITLVLTELESSELVFDELIGAFEDVVFSREMVMRQESVVPYMLLFPRLPERLIVRMKETFIPKVLKHLTLKRSIDASRMEFFSYAEAFASIVQMEFVPLVGAVQSIVQLLRKQETRCAAVTMLGKTVELCLQQLNEKCDLTTLSDLRAAVHNVTEGHFVYDINYIEESMGWNLSPTSVVTSPRPVHETPVTQSGLHAVDSFHGHKNTVFTMAYDSRRDQLLTGAKDGSLIVWSCDGQLLNHIEMPHHYACSMDVQVSSQSLLVCGVAREGALPNRRLPPPCIFRYGAGGVGGLGWKEKGCLPRETTTLIACIKALGALEPSFITGETTKSGPSDVCEQKVCYYDLQSSTSFTNLKPLRQYVEHEDLITCLSLFPPNPNIFMSASRDCTIRVWDRRADRCTGMFGALRSTGRLQAHDAMITCLDATDANMIVSASMDKFIHRWDYRTLSNQASSVPVSSMQIDDSGILKLALKPGTGTAAISTLRGLYFADFFMPRPSARLAQLFPDGRHVGMYHDLKWSTAKNVLYAAGDDTRIDVYSFRP</sequence>
<dbReference type="InterPro" id="IPR015943">
    <property type="entry name" value="WD40/YVTN_repeat-like_dom_sf"/>
</dbReference>
<keyword evidence="1 3" id="KW-0853">WD repeat</keyword>
<evidence type="ECO:0000313" key="4">
    <source>
        <dbReference type="EMBL" id="EFJ33933.1"/>
    </source>
</evidence>
<evidence type="ECO:0000256" key="1">
    <source>
        <dbReference type="ARBA" id="ARBA00022574"/>
    </source>
</evidence>
<evidence type="ECO:0008006" key="6">
    <source>
        <dbReference type="Google" id="ProtNLM"/>
    </source>
</evidence>
<evidence type="ECO:0000256" key="2">
    <source>
        <dbReference type="ARBA" id="ARBA00022737"/>
    </source>
</evidence>
<dbReference type="PANTHER" id="PTHR19848">
    <property type="entry name" value="WD40 REPEAT PROTEIN"/>
    <property type="match status" value="1"/>
</dbReference>
<dbReference type="EMBL" id="GL377570">
    <property type="protein sequence ID" value="EFJ33933.1"/>
    <property type="molecule type" value="Genomic_DNA"/>
</dbReference>
<protein>
    <recommendedName>
        <fullName evidence="6">Guanine nucleotide-binding protein subunit beta-like protein</fullName>
    </recommendedName>
</protein>
<dbReference type="KEGG" id="smo:SELMODRAFT_406239"/>
<gene>
    <name evidence="4" type="ORF">SELMODRAFT_406239</name>
</gene>
<feature type="repeat" description="WD" evidence="3">
    <location>
        <begin position="397"/>
        <end position="439"/>
    </location>
</feature>
<dbReference type="InterPro" id="IPR036322">
    <property type="entry name" value="WD40_repeat_dom_sf"/>
</dbReference>
<dbReference type="SMART" id="SM00320">
    <property type="entry name" value="WD40"/>
    <property type="match status" value="4"/>
</dbReference>
<dbReference type="Gramene" id="EFJ33933">
    <property type="protein sequence ID" value="EFJ33933"/>
    <property type="gene ID" value="SELMODRAFT_406239"/>
</dbReference>
<organism evidence="5">
    <name type="scientific">Selaginella moellendorffii</name>
    <name type="common">Spikemoss</name>
    <dbReference type="NCBI Taxonomy" id="88036"/>
    <lineage>
        <taxon>Eukaryota</taxon>
        <taxon>Viridiplantae</taxon>
        <taxon>Streptophyta</taxon>
        <taxon>Embryophyta</taxon>
        <taxon>Tracheophyta</taxon>
        <taxon>Lycopodiopsida</taxon>
        <taxon>Selaginellales</taxon>
        <taxon>Selaginellaceae</taxon>
        <taxon>Selaginella</taxon>
    </lineage>
</organism>
<dbReference type="PROSITE" id="PS50082">
    <property type="entry name" value="WD_REPEATS_2"/>
    <property type="match status" value="3"/>
</dbReference>
<dbReference type="HOGENOM" id="CLU_472067_0_0_1"/>
<feature type="repeat" description="WD" evidence="3">
    <location>
        <begin position="238"/>
        <end position="270"/>
    </location>
</feature>
<dbReference type="eggNOG" id="ENOG502S27C">
    <property type="taxonomic scope" value="Eukaryota"/>
</dbReference>
<evidence type="ECO:0000313" key="5">
    <source>
        <dbReference type="Proteomes" id="UP000001514"/>
    </source>
</evidence>
<dbReference type="OMA" id="DSLEVMC"/>
<reference evidence="4 5" key="1">
    <citation type="journal article" date="2011" name="Science">
        <title>The Selaginella genome identifies genetic changes associated with the evolution of vascular plants.</title>
        <authorList>
            <person name="Banks J.A."/>
            <person name="Nishiyama T."/>
            <person name="Hasebe M."/>
            <person name="Bowman J.L."/>
            <person name="Gribskov M."/>
            <person name="dePamphilis C."/>
            <person name="Albert V.A."/>
            <person name="Aono N."/>
            <person name="Aoyama T."/>
            <person name="Ambrose B.A."/>
            <person name="Ashton N.W."/>
            <person name="Axtell M.J."/>
            <person name="Barker E."/>
            <person name="Barker M.S."/>
            <person name="Bennetzen J.L."/>
            <person name="Bonawitz N.D."/>
            <person name="Chapple C."/>
            <person name="Cheng C."/>
            <person name="Correa L.G."/>
            <person name="Dacre M."/>
            <person name="DeBarry J."/>
            <person name="Dreyer I."/>
            <person name="Elias M."/>
            <person name="Engstrom E.M."/>
            <person name="Estelle M."/>
            <person name="Feng L."/>
            <person name="Finet C."/>
            <person name="Floyd S.K."/>
            <person name="Frommer W.B."/>
            <person name="Fujita T."/>
            <person name="Gramzow L."/>
            <person name="Gutensohn M."/>
            <person name="Harholt J."/>
            <person name="Hattori M."/>
            <person name="Heyl A."/>
            <person name="Hirai T."/>
            <person name="Hiwatashi Y."/>
            <person name="Ishikawa M."/>
            <person name="Iwata M."/>
            <person name="Karol K.G."/>
            <person name="Koehler B."/>
            <person name="Kolukisaoglu U."/>
            <person name="Kubo M."/>
            <person name="Kurata T."/>
            <person name="Lalonde S."/>
            <person name="Li K."/>
            <person name="Li Y."/>
            <person name="Litt A."/>
            <person name="Lyons E."/>
            <person name="Manning G."/>
            <person name="Maruyama T."/>
            <person name="Michael T.P."/>
            <person name="Mikami K."/>
            <person name="Miyazaki S."/>
            <person name="Morinaga S."/>
            <person name="Murata T."/>
            <person name="Mueller-Roeber B."/>
            <person name="Nelson D.R."/>
            <person name="Obara M."/>
            <person name="Oguri Y."/>
            <person name="Olmstead R.G."/>
            <person name="Onodera N."/>
            <person name="Petersen B.L."/>
            <person name="Pils B."/>
            <person name="Prigge M."/>
            <person name="Rensing S.A."/>
            <person name="Riano-Pachon D.M."/>
            <person name="Roberts A.W."/>
            <person name="Sato Y."/>
            <person name="Scheller H.V."/>
            <person name="Schulz B."/>
            <person name="Schulz C."/>
            <person name="Shakirov E.V."/>
            <person name="Shibagaki N."/>
            <person name="Shinohara N."/>
            <person name="Shippen D.E."/>
            <person name="Soerensen I."/>
            <person name="Sotooka R."/>
            <person name="Sugimoto N."/>
            <person name="Sugita M."/>
            <person name="Sumikawa N."/>
            <person name="Tanurdzic M."/>
            <person name="Theissen G."/>
            <person name="Ulvskov P."/>
            <person name="Wakazuki S."/>
            <person name="Weng J.K."/>
            <person name="Willats W.W."/>
            <person name="Wipf D."/>
            <person name="Wolf P.G."/>
            <person name="Yang L."/>
            <person name="Zimmer A.D."/>
            <person name="Zhu Q."/>
            <person name="Mitros T."/>
            <person name="Hellsten U."/>
            <person name="Loque D."/>
            <person name="Otillar R."/>
            <person name="Salamov A."/>
            <person name="Schmutz J."/>
            <person name="Shapiro H."/>
            <person name="Lindquist E."/>
            <person name="Lucas S."/>
            <person name="Rokhsar D."/>
            <person name="Grigoriev I.V."/>
        </authorList>
    </citation>
    <scope>NUCLEOTIDE SEQUENCE [LARGE SCALE GENOMIC DNA]</scope>
</reference>
<dbReference type="Gene3D" id="2.130.10.10">
    <property type="entry name" value="YVTN repeat-like/Quinoprotein amine dehydrogenase"/>
    <property type="match status" value="2"/>
</dbReference>
<evidence type="ECO:0000256" key="3">
    <source>
        <dbReference type="PROSITE-ProRule" id="PRU00221"/>
    </source>
</evidence>
<dbReference type="Proteomes" id="UP000001514">
    <property type="component" value="Unassembled WGS sequence"/>
</dbReference>
<proteinExistence type="predicted"/>
<dbReference type="PANTHER" id="PTHR19848:SF9">
    <property type="entry name" value="GUANINE NUCLEOTIDE-BINDING PROTEIN SUBUNIT BETA-LIKE PROTEIN"/>
    <property type="match status" value="1"/>
</dbReference>
<accession>D8R1Q6</accession>
<keyword evidence="5" id="KW-1185">Reference proteome</keyword>
<dbReference type="Pfam" id="PF00400">
    <property type="entry name" value="WD40"/>
    <property type="match status" value="3"/>
</dbReference>
<name>D8R1Q6_SELML</name>
<feature type="repeat" description="WD" evidence="3">
    <location>
        <begin position="449"/>
        <end position="489"/>
    </location>
</feature>
<dbReference type="STRING" id="88036.D8R1Q6"/>
<keyword evidence="2" id="KW-0677">Repeat</keyword>
<dbReference type="GO" id="GO:0005730">
    <property type="term" value="C:nucleolus"/>
    <property type="evidence" value="ECO:0000318"/>
    <property type="project" value="GO_Central"/>
</dbReference>